<accession>I3DYK1</accession>
<proteinExistence type="predicted"/>
<dbReference type="Proteomes" id="UP000010523">
    <property type="component" value="Unassembled WGS sequence"/>
</dbReference>
<dbReference type="PATRIC" id="fig|997296.3.peg.3629"/>
<gene>
    <name evidence="1" type="ORF">PB1_17234</name>
</gene>
<dbReference type="Gene3D" id="3.40.50.1820">
    <property type="entry name" value="alpha/beta hydrolase"/>
    <property type="match status" value="1"/>
</dbReference>
<organism evidence="1 2">
    <name type="scientific">Bacillus methanolicus PB1</name>
    <dbReference type="NCBI Taxonomy" id="997296"/>
    <lineage>
        <taxon>Bacteria</taxon>
        <taxon>Bacillati</taxon>
        <taxon>Bacillota</taxon>
        <taxon>Bacilli</taxon>
        <taxon>Bacillales</taxon>
        <taxon>Bacillaceae</taxon>
        <taxon>Bacillus</taxon>
    </lineage>
</organism>
<dbReference type="AlphaFoldDB" id="I3DYK1"/>
<dbReference type="InterPro" id="IPR029058">
    <property type="entry name" value="AB_hydrolase_fold"/>
</dbReference>
<reference evidence="1 2" key="1">
    <citation type="journal article" date="2012" name="Appl. Environ. Microbiol.">
        <title>Genome Sequence of Thermotolerant Bacillus methanolicus: Features and Regulation Related to Methylotrophy and Production of L-Lysine and L-Glutamate from Methanol.</title>
        <authorList>
            <person name="Heggeset T.M."/>
            <person name="Krog A."/>
            <person name="Balzer S."/>
            <person name="Wentzel A."/>
            <person name="Ellingsen T.E."/>
            <person name="Brautaset T."/>
        </authorList>
    </citation>
    <scope>NUCLEOTIDE SEQUENCE [LARGE SCALE GENOMIC DNA]</scope>
    <source>
        <strain evidence="1 2">PB1</strain>
    </source>
</reference>
<protein>
    <submittedName>
        <fullName evidence="1">Uncharacterized protein</fullName>
    </submittedName>
</protein>
<dbReference type="SUPFAM" id="SSF53474">
    <property type="entry name" value="alpha/beta-Hydrolases"/>
    <property type="match status" value="1"/>
</dbReference>
<name>I3DYK1_BACMT</name>
<dbReference type="EMBL" id="AFEU01000003">
    <property type="protein sequence ID" value="EIJ79322.1"/>
    <property type="molecule type" value="Genomic_DNA"/>
</dbReference>
<evidence type="ECO:0000313" key="2">
    <source>
        <dbReference type="Proteomes" id="UP000010523"/>
    </source>
</evidence>
<evidence type="ECO:0000313" key="1">
    <source>
        <dbReference type="EMBL" id="EIJ79322.1"/>
    </source>
</evidence>
<comment type="caution">
    <text evidence="1">The sequence shown here is derived from an EMBL/GenBank/DDBJ whole genome shotgun (WGS) entry which is preliminary data.</text>
</comment>
<keyword evidence="2" id="KW-1185">Reference proteome</keyword>
<sequence>MPFIQLENDVELYYKDSGSRTPVIFIRGFWMSSRFYYKQ</sequence>